<proteinExistence type="predicted"/>
<feature type="domain" description="AAA+ ATPase" evidence="2">
    <location>
        <begin position="28"/>
        <end position="283"/>
    </location>
</feature>
<dbReference type="EMBL" id="CACVAU010000079">
    <property type="protein sequence ID" value="CAA6825081.1"/>
    <property type="molecule type" value="Genomic_DNA"/>
</dbReference>
<dbReference type="SUPFAM" id="SSF52540">
    <property type="entry name" value="P-loop containing nucleoside triphosphate hydrolases"/>
    <property type="match status" value="1"/>
</dbReference>
<gene>
    <name evidence="3" type="ORF">HELGO_WM7013</name>
</gene>
<dbReference type="Gene3D" id="3.40.50.300">
    <property type="entry name" value="P-loop containing nucleotide triphosphate hydrolases"/>
    <property type="match status" value="1"/>
</dbReference>
<dbReference type="InterPro" id="IPR051396">
    <property type="entry name" value="Bact_Antivir_Def_Nuclease"/>
</dbReference>
<dbReference type="PANTHER" id="PTHR43581">
    <property type="entry name" value="ATP/GTP PHOSPHATASE"/>
    <property type="match status" value="1"/>
</dbReference>
<dbReference type="InterPro" id="IPR003959">
    <property type="entry name" value="ATPase_AAA_core"/>
</dbReference>
<sequence length="375" mass="43675">MKLRKLHIDNYKMFNNFDINFMDKNGNPLPIIVIAGINGSGKTTLLEYIFRDNFLNIGPFYVENSNCIELIDNNEIKTLNNEARKKKKEIDNYLKEMSKKNGMAGISYDDNGLFLYDLDKYITYIKAMENDIKDIKKNILEYYRKKSRELDSHSKALREIQSFVQNVFDGLGLNFNIDDINDVIQNEEKVVFKNQMGEVFQIESLSTGEKTLLSKVLNLYFKDVKNQIILIDEPELSLHPAWQNRVLKLYENFAKANNCQIIIATHSPHIIGSAKSEWIRLLTEDGVIDNFSNTYGAKFSQILTDIMGVKNLRTPEVNEKFVAIENMIINNEFDTQEFKIKWQELEDMLGKSYFDLKLLKLEIASRRKDVQNNKK</sequence>
<dbReference type="GO" id="GO:0016887">
    <property type="term" value="F:ATP hydrolysis activity"/>
    <property type="evidence" value="ECO:0007669"/>
    <property type="project" value="InterPro"/>
</dbReference>
<dbReference type="PANTHER" id="PTHR43581:SF2">
    <property type="entry name" value="EXCINUCLEASE ATPASE SUBUNIT"/>
    <property type="match status" value="1"/>
</dbReference>
<accession>A0A6S6TQN1</accession>
<keyword evidence="1" id="KW-0175">Coiled coil</keyword>
<evidence type="ECO:0000313" key="3">
    <source>
        <dbReference type="EMBL" id="CAA6825081.1"/>
    </source>
</evidence>
<reference evidence="3" key="1">
    <citation type="submission" date="2020-01" db="EMBL/GenBank/DDBJ databases">
        <authorList>
            <person name="Meier V. D."/>
            <person name="Meier V D."/>
        </authorList>
    </citation>
    <scope>NUCLEOTIDE SEQUENCE</scope>
    <source>
        <strain evidence="3">HLG_WM_MAG_05</strain>
    </source>
</reference>
<dbReference type="Pfam" id="PF13175">
    <property type="entry name" value="AAA_15"/>
    <property type="match status" value="1"/>
</dbReference>
<dbReference type="InterPro" id="IPR003593">
    <property type="entry name" value="AAA+_ATPase"/>
</dbReference>
<protein>
    <recommendedName>
        <fullName evidence="2">AAA+ ATPase domain-containing protein</fullName>
    </recommendedName>
</protein>
<name>A0A6S6TQN1_9BACT</name>
<organism evidence="3">
    <name type="scientific">uncultured Sulfurovum sp</name>
    <dbReference type="NCBI Taxonomy" id="269237"/>
    <lineage>
        <taxon>Bacteria</taxon>
        <taxon>Pseudomonadati</taxon>
        <taxon>Campylobacterota</taxon>
        <taxon>Epsilonproteobacteria</taxon>
        <taxon>Campylobacterales</taxon>
        <taxon>Sulfurovaceae</taxon>
        <taxon>Sulfurovum</taxon>
        <taxon>environmental samples</taxon>
    </lineage>
</organism>
<dbReference type="InterPro" id="IPR027417">
    <property type="entry name" value="P-loop_NTPase"/>
</dbReference>
<dbReference type="InterPro" id="IPR041685">
    <property type="entry name" value="AAA_GajA/Old/RecF-like"/>
</dbReference>
<evidence type="ECO:0000256" key="1">
    <source>
        <dbReference type="SAM" id="Coils"/>
    </source>
</evidence>
<dbReference type="SMART" id="SM00382">
    <property type="entry name" value="AAA"/>
    <property type="match status" value="1"/>
</dbReference>
<evidence type="ECO:0000259" key="2">
    <source>
        <dbReference type="SMART" id="SM00382"/>
    </source>
</evidence>
<dbReference type="GO" id="GO:0005524">
    <property type="term" value="F:ATP binding"/>
    <property type="evidence" value="ECO:0007669"/>
    <property type="project" value="InterPro"/>
</dbReference>
<dbReference type="CDD" id="cd00267">
    <property type="entry name" value="ABC_ATPase"/>
    <property type="match status" value="1"/>
</dbReference>
<feature type="coiled-coil region" evidence="1">
    <location>
        <begin position="76"/>
        <end position="145"/>
    </location>
</feature>
<dbReference type="Pfam" id="PF13304">
    <property type="entry name" value="AAA_21"/>
    <property type="match status" value="1"/>
</dbReference>
<dbReference type="AlphaFoldDB" id="A0A6S6TQN1"/>